<evidence type="ECO:0000313" key="2">
    <source>
        <dbReference type="Proteomes" id="UP000029980"/>
    </source>
</evidence>
<dbReference type="RefSeq" id="WP_050002658.1">
    <property type="nucleotide sequence ID" value="NZ_CP008887.1"/>
</dbReference>
<dbReference type="AlphaFoldDB" id="A0A097QT81"/>
<dbReference type="Gene3D" id="3.40.50.300">
    <property type="entry name" value="P-loop containing nucleotide triphosphate hydrolases"/>
    <property type="match status" value="1"/>
</dbReference>
<reference evidence="1 2" key="1">
    <citation type="journal article" date="2015" name="Int. J. Syst. Evol. Microbiol.">
        <title>Thermococcus eurythermalis sp. nov., a conditional piezophilic hyperthermophilic archaeon with a wide temperature range isolated from an oil-immersed chimney in the Guaymas Basin.</title>
        <authorList>
            <person name="Zhao W."/>
            <person name="Zeng X."/>
            <person name="Xiao X."/>
        </authorList>
    </citation>
    <scope>NUCLEOTIDE SEQUENCE [LARGE SCALE GENOMIC DNA]</scope>
    <source>
        <strain evidence="1 2">A501</strain>
    </source>
</reference>
<dbReference type="OrthoDB" id="85442at2157"/>
<accession>A0A097QT81</accession>
<dbReference type="InterPro" id="IPR027417">
    <property type="entry name" value="P-loop_NTPase"/>
</dbReference>
<organism evidence="1 2">
    <name type="scientific">Thermococcus eurythermalis</name>
    <dbReference type="NCBI Taxonomy" id="1505907"/>
    <lineage>
        <taxon>Archaea</taxon>
        <taxon>Methanobacteriati</taxon>
        <taxon>Methanobacteriota</taxon>
        <taxon>Thermococci</taxon>
        <taxon>Thermococcales</taxon>
        <taxon>Thermococcaceae</taxon>
        <taxon>Thermococcus</taxon>
    </lineage>
</organism>
<sequence>MGVYIFKPEDLIRYGSARPEQMELLKEKILGKKDILVVGTSRSGKTKLVEALLHYVPDDWRIAVVTAYGEFKPFKPNIEVIDTAFDQRSTEERTNEVIKELRRLHPDYVVIDTLHTVSVPRILDRLIDDYAFIITSLVMTNDLKAEVMHWLGIDEKTFDRFDILVELSRDWRTGMKKINRIYRIKNGELEPIV</sequence>
<proteinExistence type="predicted"/>
<dbReference type="KEGG" id="teu:TEU_04650"/>
<dbReference type="SUPFAM" id="SSF52540">
    <property type="entry name" value="P-loop containing nucleoside triphosphate hydrolases"/>
    <property type="match status" value="1"/>
</dbReference>
<name>A0A097QT81_9EURY</name>
<dbReference type="Proteomes" id="UP000029980">
    <property type="component" value="Chromosome"/>
</dbReference>
<gene>
    <name evidence="1" type="ORF">TEU_04650</name>
</gene>
<dbReference type="EMBL" id="CP008887">
    <property type="protein sequence ID" value="AIU69679.1"/>
    <property type="molecule type" value="Genomic_DNA"/>
</dbReference>
<evidence type="ECO:0000313" key="1">
    <source>
        <dbReference type="EMBL" id="AIU69679.1"/>
    </source>
</evidence>
<protein>
    <submittedName>
        <fullName evidence="1">ATPase</fullName>
    </submittedName>
</protein>
<dbReference type="HOGENOM" id="CLU_1406026_0_0_2"/>
<dbReference type="STRING" id="1505907.TEU_04650"/>
<dbReference type="GeneID" id="25152724"/>
<keyword evidence="2" id="KW-1185">Reference proteome</keyword>